<dbReference type="Gene3D" id="2.170.150.70">
    <property type="match status" value="1"/>
</dbReference>
<dbReference type="KEGG" id="psti:SOO65_12580"/>
<dbReference type="InterPro" id="IPR006913">
    <property type="entry name" value="CENP-V/GFA"/>
</dbReference>
<keyword evidence="2" id="KW-0479">Metal-binding</keyword>
<dbReference type="RefSeq" id="WP_321390384.1">
    <property type="nucleotide sequence ID" value="NZ_CP139487.1"/>
</dbReference>
<keyword evidence="6" id="KW-1185">Reference proteome</keyword>
<dbReference type="AlphaFoldDB" id="A0AAX4HJU8"/>
<proteinExistence type="inferred from homology"/>
<evidence type="ECO:0000256" key="1">
    <source>
        <dbReference type="ARBA" id="ARBA00005495"/>
    </source>
</evidence>
<gene>
    <name evidence="5" type="ORF">SOO65_12580</name>
</gene>
<evidence type="ECO:0000313" key="5">
    <source>
        <dbReference type="EMBL" id="WPU63524.1"/>
    </source>
</evidence>
<dbReference type="Pfam" id="PF04828">
    <property type="entry name" value="GFA"/>
    <property type="match status" value="1"/>
</dbReference>
<name>A0AAX4HJU8_9BACT</name>
<dbReference type="PANTHER" id="PTHR28620">
    <property type="entry name" value="CENTROMERE PROTEIN V"/>
    <property type="match status" value="1"/>
</dbReference>
<dbReference type="SUPFAM" id="SSF51316">
    <property type="entry name" value="Mss4-like"/>
    <property type="match status" value="1"/>
</dbReference>
<sequence length="135" mass="15119">MSMTKYEGSCHCGKVRFEVDLDLEKGSGKCNCSFCGKVRNWSAAVKPEAFKLLTSEQDLGLYQFNTKANSHAFCKNCGVRTHTKGYVEQIGGHFVSVALCTIDNISPEELSKVPVQYMDGLHNNWFNPPKETNYL</sequence>
<dbReference type="PROSITE" id="PS51891">
    <property type="entry name" value="CENP_V_GFA"/>
    <property type="match status" value="1"/>
</dbReference>
<dbReference type="Proteomes" id="UP001324634">
    <property type="component" value="Chromosome"/>
</dbReference>
<protein>
    <submittedName>
        <fullName evidence="5">GFA family protein</fullName>
    </submittedName>
</protein>
<feature type="domain" description="CENP-V/GFA" evidence="4">
    <location>
        <begin position="6"/>
        <end position="127"/>
    </location>
</feature>
<reference evidence="5 6" key="1">
    <citation type="submission" date="2023-11" db="EMBL/GenBank/DDBJ databases">
        <title>Peredibacter starrii A3.12.</title>
        <authorList>
            <person name="Mitchell R.J."/>
        </authorList>
    </citation>
    <scope>NUCLEOTIDE SEQUENCE [LARGE SCALE GENOMIC DNA]</scope>
    <source>
        <strain evidence="5 6">A3.12</strain>
    </source>
</reference>
<dbReference type="GO" id="GO:0046872">
    <property type="term" value="F:metal ion binding"/>
    <property type="evidence" value="ECO:0007669"/>
    <property type="project" value="UniProtKB-KW"/>
</dbReference>
<evidence type="ECO:0000256" key="3">
    <source>
        <dbReference type="ARBA" id="ARBA00022833"/>
    </source>
</evidence>
<dbReference type="EMBL" id="CP139487">
    <property type="protein sequence ID" value="WPU63524.1"/>
    <property type="molecule type" value="Genomic_DNA"/>
</dbReference>
<dbReference type="InterPro" id="IPR052355">
    <property type="entry name" value="CENP-V-like"/>
</dbReference>
<comment type="similarity">
    <text evidence="1">Belongs to the Gfa family.</text>
</comment>
<accession>A0AAX4HJU8</accession>
<keyword evidence="3" id="KW-0862">Zinc</keyword>
<dbReference type="GO" id="GO:0016846">
    <property type="term" value="F:carbon-sulfur lyase activity"/>
    <property type="evidence" value="ECO:0007669"/>
    <property type="project" value="InterPro"/>
</dbReference>
<evidence type="ECO:0000259" key="4">
    <source>
        <dbReference type="PROSITE" id="PS51891"/>
    </source>
</evidence>
<evidence type="ECO:0000313" key="6">
    <source>
        <dbReference type="Proteomes" id="UP001324634"/>
    </source>
</evidence>
<evidence type="ECO:0000256" key="2">
    <source>
        <dbReference type="ARBA" id="ARBA00022723"/>
    </source>
</evidence>
<dbReference type="InterPro" id="IPR011057">
    <property type="entry name" value="Mss4-like_sf"/>
</dbReference>
<organism evidence="5 6">
    <name type="scientific">Peredibacter starrii</name>
    <dbReference type="NCBI Taxonomy" id="28202"/>
    <lineage>
        <taxon>Bacteria</taxon>
        <taxon>Pseudomonadati</taxon>
        <taxon>Bdellovibrionota</taxon>
        <taxon>Bacteriovoracia</taxon>
        <taxon>Bacteriovoracales</taxon>
        <taxon>Bacteriovoracaceae</taxon>
        <taxon>Peredibacter</taxon>
    </lineage>
</organism>
<dbReference type="PANTHER" id="PTHR28620:SF1">
    <property type="entry name" value="CENP-V_GFA DOMAIN-CONTAINING PROTEIN"/>
    <property type="match status" value="1"/>
</dbReference>